<gene>
    <name evidence="3" type="primary">dap_7</name>
    <name evidence="3" type="ORF">SDC9_16432</name>
</gene>
<evidence type="ECO:0000256" key="1">
    <source>
        <dbReference type="ARBA" id="ARBA00022801"/>
    </source>
</evidence>
<dbReference type="Pfam" id="PF00144">
    <property type="entry name" value="Beta-lactamase"/>
    <property type="match status" value="2"/>
</dbReference>
<dbReference type="GO" id="GO:0004177">
    <property type="term" value="F:aminopeptidase activity"/>
    <property type="evidence" value="ECO:0007669"/>
    <property type="project" value="UniProtKB-KW"/>
</dbReference>
<keyword evidence="3" id="KW-0645">Protease</keyword>
<dbReference type="EMBL" id="VSSQ01000054">
    <property type="protein sequence ID" value="MPL70673.1"/>
    <property type="molecule type" value="Genomic_DNA"/>
</dbReference>
<dbReference type="InterPro" id="IPR001466">
    <property type="entry name" value="Beta-lactam-related"/>
</dbReference>
<organism evidence="3">
    <name type="scientific">bioreactor metagenome</name>
    <dbReference type="NCBI Taxonomy" id="1076179"/>
    <lineage>
        <taxon>unclassified sequences</taxon>
        <taxon>metagenomes</taxon>
        <taxon>ecological metagenomes</taxon>
    </lineage>
</organism>
<reference evidence="3" key="1">
    <citation type="submission" date="2019-08" db="EMBL/GenBank/DDBJ databases">
        <authorList>
            <person name="Kucharzyk K."/>
            <person name="Murdoch R.W."/>
            <person name="Higgins S."/>
            <person name="Loffler F."/>
        </authorList>
    </citation>
    <scope>NUCLEOTIDE SEQUENCE</scope>
</reference>
<name>A0A644TUN3_9ZZZZ</name>
<protein>
    <submittedName>
        <fullName evidence="3">D-aminopeptidase</fullName>
        <ecNumber evidence="3">3.4.11.19</ecNumber>
    </submittedName>
</protein>
<dbReference type="InterPro" id="IPR012338">
    <property type="entry name" value="Beta-lactam/transpept-like"/>
</dbReference>
<dbReference type="PANTHER" id="PTHR43283">
    <property type="entry name" value="BETA-LACTAMASE-RELATED"/>
    <property type="match status" value="1"/>
</dbReference>
<feature type="domain" description="Beta-lactamase-related" evidence="2">
    <location>
        <begin position="725"/>
        <end position="1036"/>
    </location>
</feature>
<dbReference type="SUPFAM" id="SSF56601">
    <property type="entry name" value="beta-lactamase/transpeptidase-like"/>
    <property type="match status" value="2"/>
</dbReference>
<accession>A0A644TUN3</accession>
<dbReference type="Gene3D" id="3.40.710.10">
    <property type="entry name" value="DD-peptidase/beta-lactamase superfamily"/>
    <property type="match status" value="2"/>
</dbReference>
<evidence type="ECO:0000259" key="2">
    <source>
        <dbReference type="Pfam" id="PF00144"/>
    </source>
</evidence>
<dbReference type="InterPro" id="IPR050789">
    <property type="entry name" value="Diverse_Enzym_Activities"/>
</dbReference>
<keyword evidence="1 3" id="KW-0378">Hydrolase</keyword>
<proteinExistence type="predicted"/>
<dbReference type="PANTHER" id="PTHR43283:SF11">
    <property type="entry name" value="BETA-LACTAMASE-RELATED DOMAIN-CONTAINING PROTEIN"/>
    <property type="match status" value="1"/>
</dbReference>
<evidence type="ECO:0000313" key="3">
    <source>
        <dbReference type="EMBL" id="MPL70673.1"/>
    </source>
</evidence>
<sequence length="1381" mass="149117">MGKASKTTVFKCTVALLALLLFGRPLPVLAQPAGQIAARFSAEQIAAIAREAEQAAAEILESTGGSAVSVALGDGDGLLWSGQYGFADKDARAAPKTETMFGIGSTSKMFATAATMILVDRGLVNLDARLIDYLPNFRMASPGYEKITVRMLLNHSAGFPGSDYRNAMMRAPGEGYPEQVLATLADSRLKHEPGWMSVYANDGFTLVELLVKAMTGMEYTEFVDREILKPLGMEHSKYPLDYFSQGSYALTYKENKVQTQEFLGPLGSGGLYSTPSDLTRFAAMLLGKGSFQGKRVLSPQAVEAMGEDQTKGKFNPIQENFFRFGLGWDSINQPGMATLGLKAWEKGGDTYSYGAMLIVLPDEGLSAAVTGASGVNSDTASAIAERILARALVEKGRLDAMPGQAAPTELPTAALPAELAESIPGVYVSFSDVMKFDIDAQGILSMYAHRSGSWVKAFEGLSYRSDGWFVSSVEGIPPLLFSFIRSDGRAYVAMRMPSTNGWHRNTMIFAQKLEKAKPLSSAWQSRIGKTWLPINFSSADAYLSPNTDPRFKLLAVDGAEGYIFSSSTDGLSTTLPKEEGDDEARSFILIPGINGRDLYDVTVFRHGDEEWLRGASTLYRPLDTVPVSTQDEAAVTIGPEGYTEWRRLPAETKFTVEGATAVKIYDEGFASLDPEAGKVGTGGAYLAIFGAPGSTVNLSVKPLGLTTEQKARIAEAGAAAAEEVLKASGGSSLTAAVVDENGIIWSGQFGLADKEKNLAPGSDTMFGIGSVSKMFAATATMMLVDRGLVQLDAPLSTYLKDFTMVDPRYKDITVRMILNHSAGLPGADLRNAGTLIPYEGLARQALKTLASQRLKHAPGFMAVYTNDGFTLVELLVEAVSGQKFTDFVEKEIFQPLGMEHSRYPVGEFSQDSYAHIYAGDEAFPYFYLNMYGSGALYSIPSDLARFSMMLALGGEYAGKRILSESAVHQMGLDQTAGSFNPLPTDYMRFGLGWDTVAQPGMNAVELRGWQKGGDVTGFYGATMIVLPDQKMAAVVMGASGVSSIGSGEVAETLLLHALVEKGILASMPARASAAAAARRIPDLAERFAIEGYYAASGSLVRARFGADQMLGIEKLSSEGWIPLATGLSARTDGWYSSDLPESSSFRFINTEQGRYINQRTNWGYGHYAITIMLAQKLETAPPLPKVWEERSFDTWLLANETPLLALPGDDTDPRLIIGEIDELPGYLIYDWEGKFVVRPVSADDSLASMFLLIPGIQGRDLNDLSASIKAGIEYLAVGGAQFRAASSVPKLEKPAGGNETRTFREIRISPQGLGEWIRIPAPADENSVLFISGSKLWRLYNEEFNLVAEGTNDGDVDTAGMGKEFWLVTYGEAESMVRIAR</sequence>
<dbReference type="EC" id="3.4.11.19" evidence="3"/>
<comment type="caution">
    <text evidence="3">The sequence shown here is derived from an EMBL/GenBank/DDBJ whole genome shotgun (WGS) entry which is preliminary data.</text>
</comment>
<keyword evidence="3" id="KW-0031">Aminopeptidase</keyword>
<feature type="domain" description="Beta-lactamase-related" evidence="2">
    <location>
        <begin position="54"/>
        <end position="375"/>
    </location>
</feature>